<dbReference type="Gene3D" id="3.30.420.40">
    <property type="match status" value="1"/>
</dbReference>
<dbReference type="InterPro" id="IPR043129">
    <property type="entry name" value="ATPase_NBD"/>
</dbReference>
<feature type="region of interest" description="Disordered" evidence="4">
    <location>
        <begin position="296"/>
        <end position="330"/>
    </location>
</feature>
<dbReference type="GO" id="GO:0140662">
    <property type="term" value="F:ATP-dependent protein folding chaperone"/>
    <property type="evidence" value="ECO:0007669"/>
    <property type="project" value="InterPro"/>
</dbReference>
<evidence type="ECO:0000313" key="5">
    <source>
        <dbReference type="EMBL" id="RYR76867.1"/>
    </source>
</evidence>
<dbReference type="EMBL" id="SDMP01000001">
    <property type="protein sequence ID" value="RYR76867.1"/>
    <property type="molecule type" value="Genomic_DNA"/>
</dbReference>
<comment type="caution">
    <text evidence="5">The sequence shown here is derived from an EMBL/GenBank/DDBJ whole genome shotgun (WGS) entry which is preliminary data.</text>
</comment>
<dbReference type="InterPro" id="IPR013126">
    <property type="entry name" value="Hsp_70_fam"/>
</dbReference>
<dbReference type="FunFam" id="3.30.420.40:FF:000545">
    <property type="entry name" value="Endoplasmic reticulum chaperone BiP"/>
    <property type="match status" value="1"/>
</dbReference>
<dbReference type="Proteomes" id="UP000289738">
    <property type="component" value="Chromosome A01"/>
</dbReference>
<proteinExistence type="inferred from homology"/>
<evidence type="ECO:0000256" key="1">
    <source>
        <dbReference type="ARBA" id="ARBA00007381"/>
    </source>
</evidence>
<evidence type="ECO:0000256" key="3">
    <source>
        <dbReference type="ARBA" id="ARBA00022840"/>
    </source>
</evidence>
<dbReference type="InterPro" id="IPR029048">
    <property type="entry name" value="HSP70_C_sf"/>
</dbReference>
<evidence type="ECO:0000313" key="6">
    <source>
        <dbReference type="Proteomes" id="UP000289738"/>
    </source>
</evidence>
<dbReference type="InterPro" id="IPR029047">
    <property type="entry name" value="HSP70_peptide-bd_sf"/>
</dbReference>
<reference evidence="5 6" key="1">
    <citation type="submission" date="2019-01" db="EMBL/GenBank/DDBJ databases">
        <title>Sequencing of cultivated peanut Arachis hypogaea provides insights into genome evolution and oil improvement.</title>
        <authorList>
            <person name="Chen X."/>
        </authorList>
    </citation>
    <scope>NUCLEOTIDE SEQUENCE [LARGE SCALE GENOMIC DNA]</scope>
    <source>
        <strain evidence="6">cv. Fuhuasheng</strain>
        <tissue evidence="5">Leaves</tissue>
    </source>
</reference>
<keyword evidence="6" id="KW-1185">Reference proteome</keyword>
<organism evidence="5 6">
    <name type="scientific">Arachis hypogaea</name>
    <name type="common">Peanut</name>
    <dbReference type="NCBI Taxonomy" id="3818"/>
    <lineage>
        <taxon>Eukaryota</taxon>
        <taxon>Viridiplantae</taxon>
        <taxon>Streptophyta</taxon>
        <taxon>Embryophyta</taxon>
        <taxon>Tracheophyta</taxon>
        <taxon>Spermatophyta</taxon>
        <taxon>Magnoliopsida</taxon>
        <taxon>eudicotyledons</taxon>
        <taxon>Gunneridae</taxon>
        <taxon>Pentapetalae</taxon>
        <taxon>rosids</taxon>
        <taxon>fabids</taxon>
        <taxon>Fabales</taxon>
        <taxon>Fabaceae</taxon>
        <taxon>Papilionoideae</taxon>
        <taxon>50 kb inversion clade</taxon>
        <taxon>dalbergioids sensu lato</taxon>
        <taxon>Dalbergieae</taxon>
        <taxon>Pterocarpus clade</taxon>
        <taxon>Arachis</taxon>
    </lineage>
</organism>
<keyword evidence="2" id="KW-0547">Nucleotide-binding</keyword>
<dbReference type="GO" id="GO:0005524">
    <property type="term" value="F:ATP binding"/>
    <property type="evidence" value="ECO:0007669"/>
    <property type="project" value="UniProtKB-KW"/>
</dbReference>
<feature type="compositionally biased region" description="Low complexity" evidence="4">
    <location>
        <begin position="303"/>
        <end position="323"/>
    </location>
</feature>
<accession>A0A445EN33</accession>
<sequence>MKLWPFKVIAGAGDKPMIVVTYKGEEKTFAAEEISSMVLIKMREVAEAFLGHPIKNAVITVPAYFNDSQRQATKDAGAISGLNVLRIINEPTAAAIAYGLDKKASRKDVTPLSLGLETAGGVMTVLIPRNTTIPTKKEQIFSTYSDNQPGVLIQVYEGERARTKDNNLLGKFELTGIPPAPRGVPQINDKGRLSKDEIEKMVKDAERYRAEDEEVKKKVEAKNSLENYAYNMRNTIRDEKIAGKLSADDKGKIEKAVEDAIEWLEGNQMAEVDEFEDKQKELEGICNPIIAKLYQGGAGGGEDAPMGGAHDMPAGGSSDSGAGPKIEEVD</sequence>
<keyword evidence="3" id="KW-0067">ATP-binding</keyword>
<dbReference type="PANTHER" id="PTHR19375">
    <property type="entry name" value="HEAT SHOCK PROTEIN 70KDA"/>
    <property type="match status" value="1"/>
</dbReference>
<dbReference type="SUPFAM" id="SSF100934">
    <property type="entry name" value="Heat shock protein 70kD (HSP70), C-terminal subdomain"/>
    <property type="match status" value="1"/>
</dbReference>
<dbReference type="Gene3D" id="2.60.34.10">
    <property type="entry name" value="Substrate Binding Domain Of DNAk, Chain A, domain 1"/>
    <property type="match status" value="2"/>
</dbReference>
<dbReference type="SUPFAM" id="SSF100920">
    <property type="entry name" value="Heat shock protein 70kD (HSP70), peptide-binding domain"/>
    <property type="match status" value="1"/>
</dbReference>
<gene>
    <name evidence="5" type="ORF">Ahy_A01g001390</name>
</gene>
<evidence type="ECO:0000256" key="2">
    <source>
        <dbReference type="ARBA" id="ARBA00022741"/>
    </source>
</evidence>
<dbReference type="SUPFAM" id="SSF53067">
    <property type="entry name" value="Actin-like ATPase domain"/>
    <property type="match status" value="1"/>
</dbReference>
<dbReference type="FunFam" id="1.20.1270.10:FF:000005">
    <property type="entry name" value="heat shock cognate 70 kDa protein-like"/>
    <property type="match status" value="1"/>
</dbReference>
<evidence type="ECO:0000256" key="4">
    <source>
        <dbReference type="SAM" id="MobiDB-lite"/>
    </source>
</evidence>
<dbReference type="Pfam" id="PF00012">
    <property type="entry name" value="HSP70"/>
    <property type="match status" value="2"/>
</dbReference>
<protein>
    <submittedName>
        <fullName evidence="5">Uncharacterized protein</fullName>
    </submittedName>
</protein>
<dbReference type="AlphaFoldDB" id="A0A445EN33"/>
<dbReference type="Gene3D" id="1.20.1270.10">
    <property type="match status" value="1"/>
</dbReference>
<name>A0A445EN33_ARAHY</name>
<comment type="similarity">
    <text evidence="1">Belongs to the heat shock protein 70 family.</text>
</comment>